<reference evidence="1 2" key="1">
    <citation type="submission" date="2019-02" db="EMBL/GenBank/DDBJ databases">
        <title>Deep-cultivation of Planctomycetes and their phenomic and genomic characterization uncovers novel biology.</title>
        <authorList>
            <person name="Wiegand S."/>
            <person name="Jogler M."/>
            <person name="Boedeker C."/>
            <person name="Pinto D."/>
            <person name="Vollmers J."/>
            <person name="Rivas-Marin E."/>
            <person name="Kohn T."/>
            <person name="Peeters S.H."/>
            <person name="Heuer A."/>
            <person name="Rast P."/>
            <person name="Oberbeckmann S."/>
            <person name="Bunk B."/>
            <person name="Jeske O."/>
            <person name="Meyerdierks A."/>
            <person name="Storesund J.E."/>
            <person name="Kallscheuer N."/>
            <person name="Luecker S."/>
            <person name="Lage O.M."/>
            <person name="Pohl T."/>
            <person name="Merkel B.J."/>
            <person name="Hornburger P."/>
            <person name="Mueller R.-W."/>
            <person name="Bruemmer F."/>
            <person name="Labrenz M."/>
            <person name="Spormann A.M."/>
            <person name="Op den Camp H."/>
            <person name="Overmann J."/>
            <person name="Amann R."/>
            <person name="Jetten M.S.M."/>
            <person name="Mascher T."/>
            <person name="Medema M.H."/>
            <person name="Devos D.P."/>
            <person name="Kaster A.-K."/>
            <person name="Ovreas L."/>
            <person name="Rohde M."/>
            <person name="Galperin M.Y."/>
            <person name="Jogler C."/>
        </authorList>
    </citation>
    <scope>NUCLEOTIDE SEQUENCE [LARGE SCALE GENOMIC DNA]</scope>
    <source>
        <strain evidence="1 2">Mal52</strain>
    </source>
</reference>
<gene>
    <name evidence="1" type="ORF">Mal52_48910</name>
</gene>
<dbReference type="EMBL" id="CP036276">
    <property type="protein sequence ID" value="QDU46372.1"/>
    <property type="molecule type" value="Genomic_DNA"/>
</dbReference>
<organism evidence="1 2">
    <name type="scientific">Symmachiella dynata</name>
    <dbReference type="NCBI Taxonomy" id="2527995"/>
    <lineage>
        <taxon>Bacteria</taxon>
        <taxon>Pseudomonadati</taxon>
        <taxon>Planctomycetota</taxon>
        <taxon>Planctomycetia</taxon>
        <taxon>Planctomycetales</taxon>
        <taxon>Planctomycetaceae</taxon>
        <taxon>Symmachiella</taxon>
    </lineage>
</organism>
<dbReference type="KEGG" id="sdyn:Mal52_48910"/>
<evidence type="ECO:0000313" key="1">
    <source>
        <dbReference type="EMBL" id="QDU46372.1"/>
    </source>
</evidence>
<dbReference type="Proteomes" id="UP000319383">
    <property type="component" value="Chromosome"/>
</dbReference>
<dbReference type="AlphaFoldDB" id="A0A517ZV59"/>
<proteinExistence type="predicted"/>
<evidence type="ECO:0000313" key="2">
    <source>
        <dbReference type="Proteomes" id="UP000319383"/>
    </source>
</evidence>
<name>A0A517ZV59_9PLAN</name>
<keyword evidence="2" id="KW-1185">Reference proteome</keyword>
<protein>
    <submittedName>
        <fullName evidence="1">Uncharacterized protein</fullName>
    </submittedName>
</protein>
<accession>A0A517ZV59</accession>
<sequence length="37" mass="4085">MKPCRIGKMETAVRESCLNESSADGEAEIIFDNVPSR</sequence>